<accession>Q6BA76</accession>
<dbReference type="GO" id="GO:0019853">
    <property type="term" value="P:L-ascorbic acid biosynthetic process"/>
    <property type="evidence" value="ECO:0007669"/>
    <property type="project" value="TreeGrafter"/>
</dbReference>
<dbReference type="Pfam" id="PF08450">
    <property type="entry name" value="SGL"/>
    <property type="match status" value="1"/>
</dbReference>
<evidence type="ECO:0000256" key="3">
    <source>
        <dbReference type="PIRSR" id="PIRSR605511-2"/>
    </source>
</evidence>
<dbReference type="PRINTS" id="PR01790">
    <property type="entry name" value="SMP30FAMILY"/>
</dbReference>
<dbReference type="AlphaFoldDB" id="Q6BA76"/>
<feature type="domain" description="SMP-30/Gluconolactonase/LRE-like region" evidence="4">
    <location>
        <begin position="14"/>
        <end position="252"/>
    </location>
</feature>
<proteinExistence type="inferred from homology"/>
<evidence type="ECO:0000259" key="4">
    <source>
        <dbReference type="Pfam" id="PF08450"/>
    </source>
</evidence>
<dbReference type="GO" id="GO:0004341">
    <property type="term" value="F:gluconolactonase activity"/>
    <property type="evidence" value="ECO:0007669"/>
    <property type="project" value="TreeGrafter"/>
</dbReference>
<dbReference type="SUPFAM" id="SSF63829">
    <property type="entry name" value="Calcium-dependent phosphotriesterase"/>
    <property type="match status" value="1"/>
</dbReference>
<evidence type="ECO:0000256" key="1">
    <source>
        <dbReference type="ARBA" id="ARBA00008853"/>
    </source>
</evidence>
<dbReference type="InterPro" id="IPR013658">
    <property type="entry name" value="SGL"/>
</dbReference>
<feature type="binding site" evidence="3">
    <location>
        <position position="16"/>
    </location>
    <ligand>
        <name>a divalent metal cation</name>
        <dbReference type="ChEBI" id="CHEBI:60240"/>
    </ligand>
</feature>
<dbReference type="InterPro" id="IPR005511">
    <property type="entry name" value="SMP-30"/>
</dbReference>
<evidence type="ECO:0000313" key="5">
    <source>
        <dbReference type="EMBL" id="AAT90295.1"/>
    </source>
</evidence>
<name>Q6BA76_9PROT</name>
<dbReference type="InterPro" id="IPR011042">
    <property type="entry name" value="6-blade_b-propeller_TolB-like"/>
</dbReference>
<reference evidence="5" key="1">
    <citation type="journal article" date="2005" name="Appl. Environ. Microbiol.">
        <title>Roseobacter-like bacteria in red and mediterranean sea aerobic anoxygenic photosynthetic populations.</title>
        <authorList>
            <person name="Oz A."/>
            <person name="Sabehi G."/>
            <person name="Koblizek M."/>
            <person name="Massana R."/>
            <person name="Beja O."/>
        </authorList>
    </citation>
    <scope>NUCLEOTIDE SEQUENCE</scope>
</reference>
<dbReference type="EMBL" id="AY671989">
    <property type="protein sequence ID" value="AAT90295.1"/>
    <property type="molecule type" value="Genomic_DNA"/>
</dbReference>
<dbReference type="PANTHER" id="PTHR10907">
    <property type="entry name" value="REGUCALCIN"/>
    <property type="match status" value="1"/>
</dbReference>
<feature type="binding site" evidence="3">
    <location>
        <position position="99"/>
    </location>
    <ligand>
        <name>substrate</name>
    </ligand>
</feature>
<evidence type="ECO:0000256" key="2">
    <source>
        <dbReference type="PIRSR" id="PIRSR605511-1"/>
    </source>
</evidence>
<sequence>MKLPKVFDHTINMLGEGPLWHPKLKTLFWFDILNRTMHMSDGSNHKSWTFECFVSAAGWVSNEKLLVATATDLRLFNILTGLSEQICQLESNNLSTRSNDGRADPFGGFWIGTMGIAAESQAGSIYRLFEGKIVKLFPNITISNSICFSPDKKFGFFCDTPERQIMRVPLDQSGWPSSDPEVFIDLREANLNPDGAIIDRSGNLWSAQWGASRVAQYDRNGHFVSELKFDAKQISCPAMGGKNMSTLFATSASVDLDNASPNDGKTFLIEVDCVGQEEHQVKL</sequence>
<dbReference type="GO" id="GO:0005509">
    <property type="term" value="F:calcium ion binding"/>
    <property type="evidence" value="ECO:0007669"/>
    <property type="project" value="TreeGrafter"/>
</dbReference>
<feature type="binding site" evidence="3">
    <location>
        <position position="144"/>
    </location>
    <ligand>
        <name>a divalent metal cation</name>
        <dbReference type="ChEBI" id="CHEBI:60240"/>
    </ligand>
</feature>
<feature type="binding site" evidence="3">
    <location>
        <position position="97"/>
    </location>
    <ligand>
        <name>substrate</name>
    </ligand>
</feature>
<organism evidence="5">
    <name type="scientific">uncultured proteobacterium eBACred25D05</name>
    <dbReference type="NCBI Taxonomy" id="287841"/>
    <lineage>
        <taxon>Bacteria</taxon>
        <taxon>Pseudomonadati</taxon>
        <taxon>Pseudomonadota</taxon>
        <taxon>environmental samples</taxon>
    </lineage>
</organism>
<protein>
    <recommendedName>
        <fullName evidence="4">SMP-30/Gluconolactonase/LRE-like region domain-containing protein</fullName>
    </recommendedName>
</protein>
<dbReference type="PANTHER" id="PTHR10907:SF47">
    <property type="entry name" value="REGUCALCIN"/>
    <property type="match status" value="1"/>
</dbReference>
<feature type="active site" description="Proton donor/acceptor" evidence="2">
    <location>
        <position position="194"/>
    </location>
</feature>
<dbReference type="Gene3D" id="2.120.10.30">
    <property type="entry name" value="TolB, C-terminal domain"/>
    <property type="match status" value="1"/>
</dbReference>
<keyword evidence="3" id="KW-0479">Metal-binding</keyword>
<comment type="cofactor">
    <cofactor evidence="3">
        <name>Zn(2+)</name>
        <dbReference type="ChEBI" id="CHEBI:29105"/>
    </cofactor>
    <text evidence="3">Binds 1 divalent metal cation per subunit.</text>
</comment>
<keyword evidence="3" id="KW-0862">Zinc</keyword>
<comment type="similarity">
    <text evidence="1">Belongs to the SMP-30/CGR1 family.</text>
</comment>
<feature type="binding site" evidence="3">
    <location>
        <position position="194"/>
    </location>
    <ligand>
        <name>a divalent metal cation</name>
        <dbReference type="ChEBI" id="CHEBI:60240"/>
    </ligand>
</feature>